<dbReference type="OrthoDB" id="3730at10239"/>
<name>E9NIF8_9CAUD</name>
<protein>
    <recommendedName>
        <fullName evidence="3">ATPase AAA-type core domain-containing protein</fullName>
    </recommendedName>
</protein>
<dbReference type="Gene3D" id="3.40.50.300">
    <property type="entry name" value="P-loop containing nucleotide triphosphate hydrolases"/>
    <property type="match status" value="1"/>
</dbReference>
<organism evidence="1 2">
    <name type="scientific">Enterobacter phage EcP1</name>
    <dbReference type="NCBI Taxonomy" id="942016"/>
    <lineage>
        <taxon>Viruses</taxon>
        <taxon>Duplodnaviria</taxon>
        <taxon>Heunggongvirae</taxon>
        <taxon>Uroviricota</taxon>
        <taxon>Caudoviricetes</taxon>
        <taxon>Schitoviridae</taxon>
        <taxon>Eceepunavirus</taxon>
        <taxon>Eceepunavirus EcP1</taxon>
    </lineage>
</organism>
<gene>
    <name evidence="1" type="ORF">EcP1_gp33</name>
</gene>
<dbReference type="SUPFAM" id="SSF52540">
    <property type="entry name" value="P-loop containing nucleoside triphosphate hydrolases"/>
    <property type="match status" value="1"/>
</dbReference>
<keyword evidence="2" id="KW-1185">Reference proteome</keyword>
<dbReference type="KEGG" id="vg:14006812"/>
<evidence type="ECO:0000313" key="1">
    <source>
        <dbReference type="EMBL" id="ADU79184.1"/>
    </source>
</evidence>
<dbReference type="RefSeq" id="YP_007003156.1">
    <property type="nucleotide sequence ID" value="NC_019485.1"/>
</dbReference>
<dbReference type="Proteomes" id="UP000007263">
    <property type="component" value="Segment"/>
</dbReference>
<sequence>MSTNGASTVRSPDVIIEMAERVLRAGRVPYIVGSPGTAKSYVARKLGDKLNLQLIDRRLSQADPTDFQGFPSLDKQEDGIKLASYVPFSDFPIESTPLPEGKDGWLIFFDELPSAPRATLAAAYKIMLDREVGAHKLHKRVVIMCAGNLSSDKAIVNNIGTAMQSRLITLQMGTDLRSWTKHATESNFDSRVIGFLNFKSDLLMNFDPDHQDVTFPCPRTWNFVSDLVKDEEVNYAKDYALLAGTVGKGAANEFITFCEIYQGLPSIQEIMNDPKGTKVPEEITTKFAMISYLGDKLNKSNAEKLIQYVSRFPADMQVVTMRIAYGRDNTLMSGCPAFEEKMTSLVNLIL</sequence>
<evidence type="ECO:0008006" key="3">
    <source>
        <dbReference type="Google" id="ProtNLM"/>
    </source>
</evidence>
<evidence type="ECO:0000313" key="2">
    <source>
        <dbReference type="Proteomes" id="UP000007263"/>
    </source>
</evidence>
<dbReference type="InterPro" id="IPR027417">
    <property type="entry name" value="P-loop_NTPase"/>
</dbReference>
<dbReference type="GeneID" id="14006812"/>
<dbReference type="EMBL" id="HQ641380">
    <property type="protein sequence ID" value="ADU79184.1"/>
    <property type="molecule type" value="Genomic_DNA"/>
</dbReference>
<proteinExistence type="predicted"/>
<reference evidence="1 2" key="1">
    <citation type="submission" date="2010-11" db="EMBL/GenBank/DDBJ databases">
        <title>Complete nucleotide sequence of the bacteriophage EcP1, a new member of the N4-like viruses.</title>
        <authorList>
            <person name="Zhu J."/>
            <person name="Rao X."/>
            <person name="Tan Y."/>
            <person name="Hu Z."/>
            <person name="Xiong K."/>
            <person name="Chen Z."/>
            <person name="Li S."/>
            <person name="Yang J."/>
            <person name="Jin X."/>
            <person name="Chen Y."/>
            <person name="Hu F."/>
        </authorList>
    </citation>
    <scope>NUCLEOTIDE SEQUENCE [LARGE SCALE GENOMIC DNA]</scope>
</reference>
<accession>E9NIF8</accession>